<protein>
    <recommendedName>
        <fullName evidence="7">2-C-methyl-D-erythritol 4-phosphate cytidylyltransferase</fullName>
        <ecNumber evidence="7">2.7.7.60</ecNumber>
    </recommendedName>
    <alternativeName>
        <fullName evidence="7">4-diphosphocytidyl-2C-methyl-D-erythritol synthase</fullName>
    </alternativeName>
    <alternativeName>
        <fullName evidence="7">MEP cytidylyltransferase</fullName>
        <shortName evidence="7">MCT</shortName>
    </alternativeName>
</protein>
<dbReference type="InterPro" id="IPR050088">
    <property type="entry name" value="IspD/TarI_cytidylyltransf_bact"/>
</dbReference>
<feature type="site" description="Positions MEP for the nucleophilic attack" evidence="7">
    <location>
        <position position="159"/>
    </location>
</feature>
<dbReference type="FunFam" id="3.90.550.10:FF:000003">
    <property type="entry name" value="2-C-methyl-D-erythritol 4-phosphate cytidylyltransferase"/>
    <property type="match status" value="1"/>
</dbReference>
<dbReference type="NCBIfam" id="TIGR00453">
    <property type="entry name" value="ispD"/>
    <property type="match status" value="1"/>
</dbReference>
<proteinExistence type="inferred from homology"/>
<evidence type="ECO:0000313" key="8">
    <source>
        <dbReference type="EMBL" id="OOZ36264.1"/>
    </source>
</evidence>
<sequence length="233" mass="25531">MSASPGYWAVVPAAGAGRRMGSEVPKQYLQLGERKVIEHTLGRLLGHTLIRGVAVAVSASDEWWPETAFAGHPSVFRVGGGEERCHSVLNALVELKRHADPDDWVLVHDAARPCLRSEDIDRLIQAMKDDAPGGLLAVPVHDAVKRSDEGDRVVETVPREALWRAYTPQVFRLEALHEALKRALAEGQLVTDDASAMELQGVKPLLVEGHSDNIKITRPEDLELAAFYLSKQG</sequence>
<accession>A0A1T2KTV4</accession>
<dbReference type="InterPro" id="IPR034683">
    <property type="entry name" value="IspD/TarI"/>
</dbReference>
<evidence type="ECO:0000256" key="7">
    <source>
        <dbReference type="HAMAP-Rule" id="MF_00108"/>
    </source>
</evidence>
<dbReference type="SUPFAM" id="SSF53448">
    <property type="entry name" value="Nucleotide-diphospho-sugar transferases"/>
    <property type="match status" value="1"/>
</dbReference>
<dbReference type="GO" id="GO:0019288">
    <property type="term" value="P:isopentenyl diphosphate biosynthetic process, methylerythritol 4-phosphate pathway"/>
    <property type="evidence" value="ECO:0007669"/>
    <property type="project" value="UniProtKB-UniRule"/>
</dbReference>
<dbReference type="Gene3D" id="3.90.550.10">
    <property type="entry name" value="Spore Coat Polysaccharide Biosynthesis Protein SpsA, Chain A"/>
    <property type="match status" value="1"/>
</dbReference>
<evidence type="ECO:0000256" key="4">
    <source>
        <dbReference type="ARBA" id="ARBA00022679"/>
    </source>
</evidence>
<evidence type="ECO:0000256" key="1">
    <source>
        <dbReference type="ARBA" id="ARBA00001282"/>
    </source>
</evidence>
<comment type="caution">
    <text evidence="8">The sequence shown here is derived from an EMBL/GenBank/DDBJ whole genome shotgun (WGS) entry which is preliminary data.</text>
</comment>
<dbReference type="GO" id="GO:0050518">
    <property type="term" value="F:2-C-methyl-D-erythritol 4-phosphate cytidylyltransferase activity"/>
    <property type="evidence" value="ECO:0007669"/>
    <property type="project" value="UniProtKB-UniRule"/>
</dbReference>
<feature type="site" description="Transition state stabilizer" evidence="7">
    <location>
        <position position="26"/>
    </location>
</feature>
<dbReference type="InterPro" id="IPR018294">
    <property type="entry name" value="ISPD_synthase_CS"/>
</dbReference>
<comment type="pathway">
    <text evidence="2 7">Isoprenoid biosynthesis; isopentenyl diphosphate biosynthesis via DXP pathway; isopentenyl diphosphate from 1-deoxy-D-xylulose 5-phosphate: step 2/6.</text>
</comment>
<dbReference type="PANTHER" id="PTHR32125:SF4">
    <property type="entry name" value="2-C-METHYL-D-ERYTHRITOL 4-PHOSPHATE CYTIDYLYLTRANSFERASE, CHLOROPLASTIC"/>
    <property type="match status" value="1"/>
</dbReference>
<evidence type="ECO:0000256" key="3">
    <source>
        <dbReference type="ARBA" id="ARBA00009789"/>
    </source>
</evidence>
<evidence type="ECO:0000256" key="6">
    <source>
        <dbReference type="ARBA" id="ARBA00023229"/>
    </source>
</evidence>
<dbReference type="Proteomes" id="UP000190896">
    <property type="component" value="Unassembled WGS sequence"/>
</dbReference>
<dbReference type="InterPro" id="IPR029044">
    <property type="entry name" value="Nucleotide-diphossugar_trans"/>
</dbReference>
<organism evidence="8 9">
    <name type="scientific">Solemya velesiana gill symbiont</name>
    <dbReference type="NCBI Taxonomy" id="1918948"/>
    <lineage>
        <taxon>Bacteria</taxon>
        <taxon>Pseudomonadati</taxon>
        <taxon>Pseudomonadota</taxon>
        <taxon>Gammaproteobacteria</taxon>
        <taxon>sulfur-oxidizing symbionts</taxon>
    </lineage>
</organism>
<comment type="catalytic activity">
    <reaction evidence="1 7">
        <text>2-C-methyl-D-erythritol 4-phosphate + CTP + H(+) = 4-CDP-2-C-methyl-D-erythritol + diphosphate</text>
        <dbReference type="Rhea" id="RHEA:13429"/>
        <dbReference type="ChEBI" id="CHEBI:15378"/>
        <dbReference type="ChEBI" id="CHEBI:33019"/>
        <dbReference type="ChEBI" id="CHEBI:37563"/>
        <dbReference type="ChEBI" id="CHEBI:57823"/>
        <dbReference type="ChEBI" id="CHEBI:58262"/>
        <dbReference type="EC" id="2.7.7.60"/>
    </reaction>
</comment>
<dbReference type="AlphaFoldDB" id="A0A1T2KTV4"/>
<name>A0A1T2KTV4_9GAMM</name>
<keyword evidence="4 7" id="KW-0808">Transferase</keyword>
<keyword evidence="5 7" id="KW-0548">Nucleotidyltransferase</keyword>
<reference evidence="8 9" key="1">
    <citation type="submission" date="2016-11" db="EMBL/GenBank/DDBJ databases">
        <title>Mixed transmission modes and dynamic genome evolution in an obligate animal-bacterial symbiosis.</title>
        <authorList>
            <person name="Russell S.L."/>
            <person name="Corbett-Detig R.B."/>
            <person name="Cavanaugh C.M."/>
        </authorList>
    </citation>
    <scope>NUCLEOTIDE SEQUENCE [LARGE SCALE GENOMIC DNA]</scope>
    <source>
        <strain evidence="8">Se-Cadez</strain>
    </source>
</reference>
<keyword evidence="9" id="KW-1185">Reference proteome</keyword>
<evidence type="ECO:0000256" key="2">
    <source>
        <dbReference type="ARBA" id="ARBA00004787"/>
    </source>
</evidence>
<dbReference type="OrthoDB" id="9806837at2"/>
<dbReference type="InterPro" id="IPR001228">
    <property type="entry name" value="IspD"/>
</dbReference>
<comment type="similarity">
    <text evidence="3 7">Belongs to the IspD/TarI cytidylyltransferase family. IspD subfamily.</text>
</comment>
<dbReference type="EC" id="2.7.7.60" evidence="7"/>
<dbReference type="UniPathway" id="UPA00056">
    <property type="reaction ID" value="UER00093"/>
</dbReference>
<gene>
    <name evidence="7" type="primary">ispD</name>
    <name evidence="8" type="ORF">BOW51_08030</name>
</gene>
<dbReference type="RefSeq" id="WP_078487430.1">
    <property type="nucleotide sequence ID" value="NZ_MPRJ01000047.1"/>
</dbReference>
<dbReference type="PROSITE" id="PS01295">
    <property type="entry name" value="ISPD"/>
    <property type="match status" value="1"/>
</dbReference>
<evidence type="ECO:0000256" key="5">
    <source>
        <dbReference type="ARBA" id="ARBA00022695"/>
    </source>
</evidence>
<dbReference type="EMBL" id="MPRJ01000047">
    <property type="protein sequence ID" value="OOZ36264.1"/>
    <property type="molecule type" value="Genomic_DNA"/>
</dbReference>
<evidence type="ECO:0000313" key="9">
    <source>
        <dbReference type="Proteomes" id="UP000190896"/>
    </source>
</evidence>
<dbReference type="PANTHER" id="PTHR32125">
    <property type="entry name" value="2-C-METHYL-D-ERYTHRITOL 4-PHOSPHATE CYTIDYLYLTRANSFERASE, CHLOROPLASTIC"/>
    <property type="match status" value="1"/>
</dbReference>
<comment type="function">
    <text evidence="7">Catalyzes the formation of 4-diphosphocytidyl-2-C-methyl-D-erythritol from CTP and 2-C-methyl-D-erythritol 4-phosphate (MEP).</text>
</comment>
<dbReference type="Pfam" id="PF01128">
    <property type="entry name" value="IspD"/>
    <property type="match status" value="1"/>
</dbReference>
<feature type="site" description="Transition state stabilizer" evidence="7">
    <location>
        <position position="19"/>
    </location>
</feature>
<dbReference type="HAMAP" id="MF_00108">
    <property type="entry name" value="IspD"/>
    <property type="match status" value="1"/>
</dbReference>
<feature type="site" description="Positions MEP for the nucleophilic attack" evidence="7">
    <location>
        <position position="215"/>
    </location>
</feature>
<keyword evidence="6 7" id="KW-0414">Isoprene biosynthesis</keyword>
<dbReference type="CDD" id="cd02516">
    <property type="entry name" value="CDP-ME_synthetase"/>
    <property type="match status" value="1"/>
</dbReference>